<sequence length="424" mass="47013">MDQDLQIASAHAQHSVPDPTPNEPATAMQVDSDNVKETTAPASVPNTENDALDQAIAGEKTTQDYDSSDLDSSDDDDDSSDDSDEDDQQQQQHTAVYSDEEDNGNMPLKTHNEISDFVVEKPEFVIDENTTVKRVGTIIEIIDKAIIVQSDPTMNMALDMGTLFAYEDRQVMGEVFETFGPVSKPFYSILYNSSDEIDKERAIVGATVYYVPSYSRTQVVPTDQLKLQKGTDASNAFDEEINESEQEFSDDEQEMTFRRLQKQKRSGKLASNDTEAVVPERGNRVAKRPRKRAAHQKTHKFADEPADDFDSMLAAYEKSQPTPPSRAIQSYEDISTPPPRQMQSYDDLGTTTQPPPSAPVTQATPSYQTPEELVRALFGTQPKQQQQQLSSSSTTTNANEPAPAPGSARAVLLQMLNEQKQSQK</sequence>
<dbReference type="GO" id="GO:0001522">
    <property type="term" value="P:pseudouridine synthesis"/>
    <property type="evidence" value="ECO:0007669"/>
    <property type="project" value="InterPro"/>
</dbReference>
<accession>A0A077WA05</accession>
<dbReference type="SUPFAM" id="SSF50447">
    <property type="entry name" value="Translation proteins"/>
    <property type="match status" value="1"/>
</dbReference>
<feature type="region of interest" description="Disordered" evidence="9">
    <location>
        <begin position="261"/>
        <end position="409"/>
    </location>
</feature>
<reference evidence="10" key="1">
    <citation type="journal article" date="2014" name="Genome Announc.">
        <title>De novo whole-genome sequence and genome annotation of Lichtheimia ramosa.</title>
        <authorList>
            <person name="Linde J."/>
            <person name="Schwartze V."/>
            <person name="Binder U."/>
            <person name="Lass-Florl C."/>
            <person name="Voigt K."/>
            <person name="Horn F."/>
        </authorList>
    </citation>
    <scope>NUCLEOTIDE SEQUENCE</scope>
    <source>
        <strain evidence="10">JMRC FSU:6197</strain>
    </source>
</reference>
<comment type="subcellular location">
    <subcellularLocation>
        <location evidence="1">Nucleus</location>
    </subcellularLocation>
</comment>
<dbReference type="Gene3D" id="2.40.10.230">
    <property type="entry name" value="Probable tRNA pseudouridine synthase domain"/>
    <property type="match status" value="1"/>
</dbReference>
<feature type="compositionally biased region" description="Polar residues" evidence="9">
    <location>
        <begin position="40"/>
        <end position="49"/>
    </location>
</feature>
<dbReference type="GO" id="GO:0005634">
    <property type="term" value="C:nucleus"/>
    <property type="evidence" value="ECO:0007669"/>
    <property type="project" value="UniProtKB-SubCell"/>
</dbReference>
<evidence type="ECO:0000256" key="3">
    <source>
        <dbReference type="ARBA" id="ARBA00021438"/>
    </source>
</evidence>
<dbReference type="PANTHER" id="PTHR31633:SF1">
    <property type="entry name" value="H_ACA RIBONUCLEOPROTEIN COMPLEX NON-CORE SUBUNIT NAF1"/>
    <property type="match status" value="1"/>
</dbReference>
<gene>
    <name evidence="10" type="ORF">LRAMOSA00982</name>
</gene>
<evidence type="ECO:0000256" key="5">
    <source>
        <dbReference type="ARBA" id="ARBA00022552"/>
    </source>
</evidence>
<comment type="similarity">
    <text evidence="2">Belongs to the NAF1 family.</text>
</comment>
<dbReference type="PANTHER" id="PTHR31633">
    <property type="entry name" value="H/ACA RIBONUCLEOPROTEIN COMPLEX NON-CORE SUBUNIT NAF1"/>
    <property type="match status" value="1"/>
</dbReference>
<dbReference type="GO" id="GO:0005732">
    <property type="term" value="C:sno(s)RNA-containing ribonucleoprotein complex"/>
    <property type="evidence" value="ECO:0007669"/>
    <property type="project" value="InterPro"/>
</dbReference>
<dbReference type="InterPro" id="IPR038664">
    <property type="entry name" value="Gar1/Naf1_Cbf5-bd_sf"/>
</dbReference>
<evidence type="ECO:0000256" key="2">
    <source>
        <dbReference type="ARBA" id="ARBA00009801"/>
    </source>
</evidence>
<dbReference type="InterPro" id="IPR040309">
    <property type="entry name" value="Naf1"/>
</dbReference>
<dbReference type="OrthoDB" id="21550at2759"/>
<keyword evidence="4" id="KW-0690">Ribosome biogenesis</keyword>
<keyword evidence="7" id="KW-0694">RNA-binding</keyword>
<keyword evidence="5" id="KW-0698">rRNA processing</keyword>
<dbReference type="EMBL" id="LK023313">
    <property type="protein sequence ID" value="CDS03580.1"/>
    <property type="molecule type" value="Genomic_DNA"/>
</dbReference>
<dbReference type="GO" id="GO:0000493">
    <property type="term" value="P:box H/ACA snoRNP assembly"/>
    <property type="evidence" value="ECO:0007669"/>
    <property type="project" value="InterPro"/>
</dbReference>
<feature type="compositionally biased region" description="Acidic residues" evidence="9">
    <location>
        <begin position="66"/>
        <end position="88"/>
    </location>
</feature>
<keyword evidence="6" id="KW-0597">Phosphoprotein</keyword>
<evidence type="ECO:0000313" key="10">
    <source>
        <dbReference type="EMBL" id="CDS03580.1"/>
    </source>
</evidence>
<evidence type="ECO:0000256" key="4">
    <source>
        <dbReference type="ARBA" id="ARBA00022517"/>
    </source>
</evidence>
<protein>
    <recommendedName>
        <fullName evidence="3">H/ACA ribonucleoprotein complex non-core subunit NAF1</fullName>
    </recommendedName>
</protein>
<feature type="compositionally biased region" description="Polar residues" evidence="9">
    <location>
        <begin position="341"/>
        <end position="352"/>
    </location>
</feature>
<feature type="compositionally biased region" description="Polar residues" evidence="9">
    <location>
        <begin position="359"/>
        <end position="369"/>
    </location>
</feature>
<evidence type="ECO:0000256" key="6">
    <source>
        <dbReference type="ARBA" id="ARBA00022553"/>
    </source>
</evidence>
<feature type="compositionally biased region" description="Low complexity" evidence="9">
    <location>
        <begin position="380"/>
        <end position="396"/>
    </location>
</feature>
<dbReference type="GO" id="GO:0006364">
    <property type="term" value="P:rRNA processing"/>
    <property type="evidence" value="ECO:0007669"/>
    <property type="project" value="UniProtKB-KW"/>
</dbReference>
<keyword evidence="8" id="KW-0539">Nucleus</keyword>
<name>A0A077WA05_9FUNG</name>
<evidence type="ECO:0000256" key="8">
    <source>
        <dbReference type="ARBA" id="ARBA00023242"/>
    </source>
</evidence>
<dbReference type="GO" id="GO:0003723">
    <property type="term" value="F:RNA binding"/>
    <property type="evidence" value="ECO:0007669"/>
    <property type="project" value="UniProtKB-KW"/>
</dbReference>
<dbReference type="InterPro" id="IPR007504">
    <property type="entry name" value="H/ACA_rnp_Gar1/Naf1"/>
</dbReference>
<feature type="compositionally biased region" description="Basic residues" evidence="9">
    <location>
        <begin position="284"/>
        <end position="299"/>
    </location>
</feature>
<evidence type="ECO:0000256" key="9">
    <source>
        <dbReference type="SAM" id="MobiDB-lite"/>
    </source>
</evidence>
<organism evidence="10">
    <name type="scientific">Lichtheimia ramosa</name>
    <dbReference type="NCBI Taxonomy" id="688394"/>
    <lineage>
        <taxon>Eukaryota</taxon>
        <taxon>Fungi</taxon>
        <taxon>Fungi incertae sedis</taxon>
        <taxon>Mucoromycota</taxon>
        <taxon>Mucoromycotina</taxon>
        <taxon>Mucoromycetes</taxon>
        <taxon>Mucorales</taxon>
        <taxon>Lichtheimiaceae</taxon>
        <taxon>Lichtheimia</taxon>
    </lineage>
</organism>
<evidence type="ECO:0000256" key="1">
    <source>
        <dbReference type="ARBA" id="ARBA00004123"/>
    </source>
</evidence>
<proteinExistence type="inferred from homology"/>
<feature type="region of interest" description="Disordered" evidence="9">
    <location>
        <begin position="1"/>
        <end position="109"/>
    </location>
</feature>
<dbReference type="AlphaFoldDB" id="A0A077WA05"/>
<evidence type="ECO:0000256" key="7">
    <source>
        <dbReference type="ARBA" id="ARBA00022884"/>
    </source>
</evidence>
<dbReference type="InterPro" id="IPR009000">
    <property type="entry name" value="Transl_B-barrel_sf"/>
</dbReference>
<dbReference type="Pfam" id="PF04410">
    <property type="entry name" value="Gar1"/>
    <property type="match status" value="1"/>
</dbReference>